<gene>
    <name evidence="1" type="ORF">AN2V17_31710</name>
</gene>
<name>A0ACB5UN18_9FIRM</name>
<keyword evidence="2" id="KW-1185">Reference proteome</keyword>
<proteinExistence type="predicted"/>
<dbReference type="EMBL" id="BTPU01000056">
    <property type="protein sequence ID" value="GMQ63935.1"/>
    <property type="molecule type" value="Genomic_DNA"/>
</dbReference>
<protein>
    <submittedName>
        <fullName evidence="1">TetR/AcrR family transcriptional regulator</fullName>
    </submittedName>
</protein>
<dbReference type="Proteomes" id="UP001374599">
    <property type="component" value="Unassembled WGS sequence"/>
</dbReference>
<evidence type="ECO:0000313" key="2">
    <source>
        <dbReference type="Proteomes" id="UP001374599"/>
    </source>
</evidence>
<organism evidence="1 2">
    <name type="scientific">Vallitalea maricola</name>
    <dbReference type="NCBI Taxonomy" id="3074433"/>
    <lineage>
        <taxon>Bacteria</taxon>
        <taxon>Bacillati</taxon>
        <taxon>Bacillota</taxon>
        <taxon>Clostridia</taxon>
        <taxon>Lachnospirales</taxon>
        <taxon>Vallitaleaceae</taxon>
        <taxon>Vallitalea</taxon>
    </lineage>
</organism>
<comment type="caution">
    <text evidence="1">The sequence shown here is derived from an EMBL/GenBank/DDBJ whole genome shotgun (WGS) entry which is preliminary data.</text>
</comment>
<sequence length="216" mass="25276">MPSNTYYNLPTTKKDKIFKMALEEFTNNSYNDASITRMVETLKIAKGSIYQYFNNKKDLYFFLIEQVSTKKLEYISSNVKFETSDFIELYKQILKIGTRFDIEYPTYSIFLSKVFSGNHDPFKNETIDSMKLMSDNYIKNLIIQARDNGQIRKDIDIELIAFFLTEITTNIGRYIMKKNDINQQKLVSNIKNDTLNIQIEKALDDTLELIKKGILA</sequence>
<reference evidence="1" key="1">
    <citation type="submission" date="2023-09" db="EMBL/GenBank/DDBJ databases">
        <title>Vallitalea sediminicola and Vallitalea maricola sp. nov., anaerobic bacteria isolated from marine sediment.</title>
        <authorList>
            <person name="Hirano S."/>
            <person name="Maeda A."/>
            <person name="Terahara T."/>
            <person name="Mori K."/>
            <person name="Hamada M."/>
            <person name="Matsumoto R."/>
            <person name="Kobayashi T."/>
        </authorList>
    </citation>
    <scope>NUCLEOTIDE SEQUENCE</scope>
    <source>
        <strain evidence="1">AN17-2</strain>
    </source>
</reference>
<accession>A0ACB5UN18</accession>
<evidence type="ECO:0000313" key="1">
    <source>
        <dbReference type="EMBL" id="GMQ63935.1"/>
    </source>
</evidence>